<dbReference type="GO" id="GO:0008757">
    <property type="term" value="F:S-adenosylmethionine-dependent methyltransferase activity"/>
    <property type="evidence" value="ECO:0007669"/>
    <property type="project" value="InterPro"/>
</dbReference>
<reference evidence="8 9" key="1">
    <citation type="submission" date="2022-12" db="EMBL/GenBank/DDBJ databases">
        <title>Metagenome assembled genome from gulf of manar.</title>
        <authorList>
            <person name="Kohli P."/>
            <person name="Pk S."/>
            <person name="Venkata Ramana C."/>
            <person name="Sasikala C."/>
        </authorList>
    </citation>
    <scope>NUCLEOTIDE SEQUENCE [LARGE SCALE GENOMIC DNA]</scope>
    <source>
        <strain evidence="8">JB008</strain>
    </source>
</reference>
<keyword evidence="4" id="KW-0808">Transferase</keyword>
<evidence type="ECO:0000256" key="2">
    <source>
        <dbReference type="ARBA" id="ARBA00022552"/>
    </source>
</evidence>
<evidence type="ECO:0000259" key="6">
    <source>
        <dbReference type="Pfam" id="PF05175"/>
    </source>
</evidence>
<dbReference type="InterPro" id="IPR058679">
    <property type="entry name" value="RlmG_N"/>
</dbReference>
<evidence type="ECO:0000256" key="5">
    <source>
        <dbReference type="ARBA" id="ARBA00022691"/>
    </source>
</evidence>
<dbReference type="PROSITE" id="PS00092">
    <property type="entry name" value="N6_MTASE"/>
    <property type="match status" value="1"/>
</dbReference>
<evidence type="ECO:0000313" key="9">
    <source>
        <dbReference type="Proteomes" id="UP001221217"/>
    </source>
</evidence>
<protein>
    <submittedName>
        <fullName evidence="8">Methyltransferase</fullName>
    </submittedName>
</protein>
<dbReference type="GO" id="GO:0003677">
    <property type="term" value="F:DNA binding"/>
    <property type="evidence" value="ECO:0007669"/>
    <property type="project" value="InterPro"/>
</dbReference>
<evidence type="ECO:0000259" key="7">
    <source>
        <dbReference type="Pfam" id="PF26049"/>
    </source>
</evidence>
<evidence type="ECO:0000256" key="4">
    <source>
        <dbReference type="ARBA" id="ARBA00022679"/>
    </source>
</evidence>
<sequence length="424" mass="46928">MSPFYQEEAPFSTPQGDREGQMMYHCAVKTWNSPAGRLQLKRFPFEGEQIHQAWDAADEWILNRLHSHSRSDRTVITGEAFGVLATALGSRDIIAVNDSFLSLAALDVNRNLNPQMASGPLQKITGETAAEGRKRLSPGELPGPRPTASAIIIRLPRSLEVLEKYLRMSLKYADPDTEIWLGGMDKRWNKGCLKIADRFMTESERFPFERHARWIKFTKPSANPVVADGTNKEALKKNRTWQTPAGIKIKPEPGVFSSRSLDPGTAAFLEAFPESETVSARIIADMGCGSGILGLTAARLNPEAEIILSDESYSAVISAAANAGLNGLGKNLKCITGNGLEGIEDESVDLVLCNPPFHYQNIQTREPAEFMFNEARRVLKPGGTLQVVGNNHLGYHKLLKKHFPDAREVLRDSRFTVMRSLKNS</sequence>
<dbReference type="GO" id="GO:0032259">
    <property type="term" value="P:methylation"/>
    <property type="evidence" value="ECO:0007669"/>
    <property type="project" value="UniProtKB-KW"/>
</dbReference>
<dbReference type="SUPFAM" id="SSF53335">
    <property type="entry name" value="S-adenosyl-L-methionine-dependent methyltransferases"/>
    <property type="match status" value="1"/>
</dbReference>
<dbReference type="PANTHER" id="PTHR47816">
    <property type="entry name" value="RIBOSOMAL RNA SMALL SUBUNIT METHYLTRANSFERASE C"/>
    <property type="match status" value="1"/>
</dbReference>
<dbReference type="PANTHER" id="PTHR47816:SF5">
    <property type="entry name" value="RIBOSOMAL RNA LARGE SUBUNIT METHYLTRANSFERASE G"/>
    <property type="match status" value="1"/>
</dbReference>
<keyword evidence="5" id="KW-0949">S-adenosyl-L-methionine</keyword>
<dbReference type="EMBL" id="JAQQAL010000046">
    <property type="protein sequence ID" value="MDC7228435.1"/>
    <property type="molecule type" value="Genomic_DNA"/>
</dbReference>
<dbReference type="InterPro" id="IPR007848">
    <property type="entry name" value="Small_mtfrase_dom"/>
</dbReference>
<name>A0AAJ1IJU2_9SPIO</name>
<accession>A0AAJ1IJU2</accession>
<evidence type="ECO:0000313" key="8">
    <source>
        <dbReference type="EMBL" id="MDC7228435.1"/>
    </source>
</evidence>
<keyword evidence="1" id="KW-0963">Cytoplasm</keyword>
<dbReference type="PRINTS" id="PR00508">
    <property type="entry name" value="S21N4MTFRASE"/>
</dbReference>
<dbReference type="Pfam" id="PF26049">
    <property type="entry name" value="RLMG_N"/>
    <property type="match status" value="1"/>
</dbReference>
<evidence type="ECO:0000256" key="3">
    <source>
        <dbReference type="ARBA" id="ARBA00022603"/>
    </source>
</evidence>
<proteinExistence type="predicted"/>
<dbReference type="GO" id="GO:0008170">
    <property type="term" value="F:N-methyltransferase activity"/>
    <property type="evidence" value="ECO:0007669"/>
    <property type="project" value="InterPro"/>
</dbReference>
<comment type="caution">
    <text evidence="8">The sequence shown here is derived from an EMBL/GenBank/DDBJ whole genome shotgun (WGS) entry which is preliminary data.</text>
</comment>
<feature type="domain" description="Methyltransferase small" evidence="6">
    <location>
        <begin position="247"/>
        <end position="418"/>
    </location>
</feature>
<dbReference type="InterPro" id="IPR001091">
    <property type="entry name" value="RM_Methyltransferase"/>
</dbReference>
<dbReference type="AlphaFoldDB" id="A0AAJ1IJU2"/>
<dbReference type="InterPro" id="IPR002052">
    <property type="entry name" value="DNA_methylase_N6_adenine_CS"/>
</dbReference>
<feature type="domain" description="RlmG N-terminal" evidence="7">
    <location>
        <begin position="31"/>
        <end position="218"/>
    </location>
</feature>
<keyword evidence="2" id="KW-0698">rRNA processing</keyword>
<evidence type="ECO:0000256" key="1">
    <source>
        <dbReference type="ARBA" id="ARBA00022490"/>
    </source>
</evidence>
<dbReference type="Pfam" id="PF05175">
    <property type="entry name" value="MTS"/>
    <property type="match status" value="1"/>
</dbReference>
<dbReference type="Gene3D" id="3.40.50.150">
    <property type="entry name" value="Vaccinia Virus protein VP39"/>
    <property type="match status" value="2"/>
</dbReference>
<dbReference type="InterPro" id="IPR029063">
    <property type="entry name" value="SAM-dependent_MTases_sf"/>
</dbReference>
<dbReference type="GO" id="GO:0006364">
    <property type="term" value="P:rRNA processing"/>
    <property type="evidence" value="ECO:0007669"/>
    <property type="project" value="UniProtKB-KW"/>
</dbReference>
<dbReference type="CDD" id="cd02440">
    <property type="entry name" value="AdoMet_MTases"/>
    <property type="match status" value="1"/>
</dbReference>
<dbReference type="InterPro" id="IPR046977">
    <property type="entry name" value="RsmC/RlmG"/>
</dbReference>
<organism evidence="8 9">
    <name type="scientific">Candidatus Thalassospirochaeta sargassi</name>
    <dbReference type="NCBI Taxonomy" id="3119039"/>
    <lineage>
        <taxon>Bacteria</taxon>
        <taxon>Pseudomonadati</taxon>
        <taxon>Spirochaetota</taxon>
        <taxon>Spirochaetia</taxon>
        <taxon>Spirochaetales</taxon>
        <taxon>Spirochaetaceae</taxon>
        <taxon>Candidatus Thalassospirochaeta</taxon>
    </lineage>
</organism>
<keyword evidence="3 8" id="KW-0489">Methyltransferase</keyword>
<dbReference type="Proteomes" id="UP001221217">
    <property type="component" value="Unassembled WGS sequence"/>
</dbReference>
<gene>
    <name evidence="8" type="ORF">PQJ61_16860</name>
</gene>